<feature type="region of interest" description="Disordered" evidence="5">
    <location>
        <begin position="404"/>
        <end position="437"/>
    </location>
</feature>
<evidence type="ECO:0000313" key="7">
    <source>
        <dbReference type="EMBL" id="KAL0966963.1"/>
    </source>
</evidence>
<feature type="region of interest" description="Disordered" evidence="5">
    <location>
        <begin position="467"/>
        <end position="496"/>
    </location>
</feature>
<feature type="compositionally biased region" description="Gly residues" evidence="5">
    <location>
        <begin position="267"/>
        <end position="278"/>
    </location>
</feature>
<feature type="compositionally biased region" description="Gly residues" evidence="5">
    <location>
        <begin position="233"/>
        <end position="250"/>
    </location>
</feature>
<feature type="compositionally biased region" description="Low complexity" evidence="5">
    <location>
        <begin position="55"/>
        <end position="70"/>
    </location>
</feature>
<keyword evidence="2 4" id="KW-0863">Zinc-finger</keyword>
<reference evidence="7 8" key="1">
    <citation type="submission" date="2024-06" db="EMBL/GenBank/DDBJ databases">
        <authorList>
            <person name="Pan Q."/>
            <person name="Wen M."/>
            <person name="Jouanno E."/>
            <person name="Zahm M."/>
            <person name="Klopp C."/>
            <person name="Cabau C."/>
            <person name="Louis A."/>
            <person name="Berthelot C."/>
            <person name="Parey E."/>
            <person name="Roest Crollius H."/>
            <person name="Montfort J."/>
            <person name="Robinson-Rechavi M."/>
            <person name="Bouchez O."/>
            <person name="Lampietro C."/>
            <person name="Lopez Roques C."/>
            <person name="Donnadieu C."/>
            <person name="Postlethwait J."/>
            <person name="Bobe J."/>
            <person name="Verreycken H."/>
            <person name="Guiguen Y."/>
        </authorList>
    </citation>
    <scope>NUCLEOTIDE SEQUENCE [LARGE SCALE GENOMIC DNA]</scope>
    <source>
        <strain evidence="7">Up_M1</strain>
        <tissue evidence="7">Testis</tissue>
    </source>
</reference>
<dbReference type="Pfam" id="PF01363">
    <property type="entry name" value="FYVE"/>
    <property type="match status" value="1"/>
</dbReference>
<feature type="region of interest" description="Disordered" evidence="5">
    <location>
        <begin position="55"/>
        <end position="384"/>
    </location>
</feature>
<dbReference type="CDD" id="cd15729">
    <property type="entry name" value="FYVE_endofin"/>
    <property type="match status" value="1"/>
</dbReference>
<evidence type="ECO:0000313" key="8">
    <source>
        <dbReference type="Proteomes" id="UP001557470"/>
    </source>
</evidence>
<keyword evidence="8" id="KW-1185">Reference proteome</keyword>
<dbReference type="InterPro" id="IPR000306">
    <property type="entry name" value="Znf_FYVE"/>
</dbReference>
<feature type="compositionally biased region" description="Polar residues" evidence="5">
    <location>
        <begin position="75"/>
        <end position="87"/>
    </location>
</feature>
<evidence type="ECO:0000256" key="4">
    <source>
        <dbReference type="PROSITE-ProRule" id="PRU00091"/>
    </source>
</evidence>
<protein>
    <recommendedName>
        <fullName evidence="6">FYVE-type domain-containing protein</fullName>
    </recommendedName>
</protein>
<keyword evidence="1" id="KW-0479">Metal-binding</keyword>
<dbReference type="InterPro" id="IPR017455">
    <property type="entry name" value="Znf_FYVE-rel"/>
</dbReference>
<feature type="domain" description="FYVE-type" evidence="6">
    <location>
        <begin position="510"/>
        <end position="569"/>
    </location>
</feature>
<dbReference type="InterPro" id="IPR037145">
    <property type="entry name" value="SARA_Smad-bd_sf"/>
</dbReference>
<feature type="compositionally biased region" description="Polar residues" evidence="5">
    <location>
        <begin position="364"/>
        <end position="375"/>
    </location>
</feature>
<feature type="compositionally biased region" description="Polar residues" evidence="5">
    <location>
        <begin position="169"/>
        <end position="185"/>
    </location>
</feature>
<feature type="compositionally biased region" description="Polar residues" evidence="5">
    <location>
        <begin position="404"/>
        <end position="415"/>
    </location>
</feature>
<dbReference type="InterPro" id="IPR013083">
    <property type="entry name" value="Znf_RING/FYVE/PHD"/>
</dbReference>
<feature type="compositionally biased region" description="Low complexity" evidence="5">
    <location>
        <begin position="134"/>
        <end position="145"/>
    </location>
</feature>
<dbReference type="EMBL" id="JAGEUA010000009">
    <property type="protein sequence ID" value="KAL0966963.1"/>
    <property type="molecule type" value="Genomic_DNA"/>
</dbReference>
<evidence type="ECO:0000256" key="1">
    <source>
        <dbReference type="ARBA" id="ARBA00022723"/>
    </source>
</evidence>
<name>A0ABD0WB22_UMBPY</name>
<feature type="compositionally biased region" description="Acidic residues" evidence="5">
    <location>
        <begin position="18"/>
        <end position="27"/>
    </location>
</feature>
<evidence type="ECO:0000256" key="5">
    <source>
        <dbReference type="SAM" id="MobiDB-lite"/>
    </source>
</evidence>
<feature type="compositionally biased region" description="Basic and acidic residues" evidence="5">
    <location>
        <begin position="335"/>
        <end position="357"/>
    </location>
</feature>
<proteinExistence type="predicted"/>
<dbReference type="SMART" id="SM00064">
    <property type="entry name" value="FYVE"/>
    <property type="match status" value="1"/>
</dbReference>
<dbReference type="SMART" id="SM01422">
    <property type="entry name" value="SARA"/>
    <property type="match status" value="1"/>
</dbReference>
<keyword evidence="3" id="KW-0862">Zinc</keyword>
<feature type="region of interest" description="Disordered" evidence="5">
    <location>
        <begin position="650"/>
        <end position="692"/>
    </location>
</feature>
<dbReference type="InterPro" id="IPR011011">
    <property type="entry name" value="Znf_FYVE_PHD"/>
</dbReference>
<dbReference type="PANTHER" id="PTHR46319">
    <property type="entry name" value="ZINC FINGER FYVE DOMAIN-CONTAINING PROTEIN"/>
    <property type="match status" value="1"/>
</dbReference>
<dbReference type="GO" id="GO:0008270">
    <property type="term" value="F:zinc ion binding"/>
    <property type="evidence" value="ECO:0007669"/>
    <property type="project" value="UniProtKB-KW"/>
</dbReference>
<dbReference type="Gene3D" id="3.30.40.10">
    <property type="entry name" value="Zinc/RING finger domain, C3HC4 (zinc finger)"/>
    <property type="match status" value="1"/>
</dbReference>
<dbReference type="SUPFAM" id="SSF57903">
    <property type="entry name" value="FYVE/PHD zinc finger"/>
    <property type="match status" value="1"/>
</dbReference>
<evidence type="ECO:0000259" key="6">
    <source>
        <dbReference type="PROSITE" id="PS50178"/>
    </source>
</evidence>
<sequence length="705" mass="73587">MENYFQAEAFNLDKVLDDFEQNQDDDTGSPTLSDAKWSQILAPPTHLLSLNPALALSPDLSPSPRDGGSPVSFKTFLNTDPSSNSSAGPEPKNRPAADLLLGGEEEADRPPDVHSPLLPQANIGKLVGGEEGPSHPASASSSPAPYYQPTLENGCPSTNSPSPDRPSLNGHTDASCSNQQRSPLSTPLDHDSAVEGWSGYLSQEDRLGGGQVAQEASTSLETEISGAGKPTQDGGGGQEGGGQEGGGQEGGKSSAVEHQERRENGTQQGGVMAGGLGERQGDLRKTSQEVGRGPGETEVQSWGGEEGDIFNGLETDEGGETGSREEGQCPTTPSSKEDSVMEEKELEESKQENEGGAERGGTGSAPSKLNNSRLQPVSVPFGGARPKQPVCLKLQIPRTLSGQVHNQLASSNTGGTPAPTGGKNKNLDSQCRVAPDSASVVPGGHPAGGGGVFVNGELLNRQSLSSLSDLGGDAESSPDNDLQAGQHRQGALPRKQPTTLGEVAPVWVPDSQAPSCMKCEARFTFTKRRHHCRACGKVFCAACCGLKSRLVYMDMKEARVCVTCHSALLAAHSWQGTCGVLTQNPNPNNPSEYCSTISPLLQVQGLASAPPTVMVPVGVLKTSGPEGSTGSLPREQRRVWFADGILPNGETADPILPNGDAAESPKRPDASAAPAHPLAVSQRVPKSDSTADWSEVCHTEHMVTK</sequence>
<organism evidence="7 8">
    <name type="scientific">Umbra pygmaea</name>
    <name type="common">Eastern mudminnow</name>
    <dbReference type="NCBI Taxonomy" id="75934"/>
    <lineage>
        <taxon>Eukaryota</taxon>
        <taxon>Metazoa</taxon>
        <taxon>Chordata</taxon>
        <taxon>Craniata</taxon>
        <taxon>Vertebrata</taxon>
        <taxon>Euteleostomi</taxon>
        <taxon>Actinopterygii</taxon>
        <taxon>Neopterygii</taxon>
        <taxon>Teleostei</taxon>
        <taxon>Protacanthopterygii</taxon>
        <taxon>Esociformes</taxon>
        <taxon>Umbridae</taxon>
        <taxon>Umbra</taxon>
    </lineage>
</organism>
<feature type="compositionally biased region" description="Low complexity" evidence="5">
    <location>
        <begin position="467"/>
        <end position="477"/>
    </location>
</feature>
<dbReference type="InterPro" id="IPR024608">
    <property type="entry name" value="SARA-like_SBD"/>
</dbReference>
<accession>A0ABD0WB22</accession>
<evidence type="ECO:0000256" key="3">
    <source>
        <dbReference type="ARBA" id="ARBA00022833"/>
    </source>
</evidence>
<dbReference type="FunFam" id="3.30.40.10:FF:000084">
    <property type="entry name" value="Zinc finger, FYVE domain-containing 9b"/>
    <property type="match status" value="1"/>
</dbReference>
<dbReference type="PROSITE" id="PS50178">
    <property type="entry name" value="ZF_FYVE"/>
    <property type="match status" value="1"/>
</dbReference>
<gene>
    <name evidence="7" type="ORF">UPYG_G00302820</name>
</gene>
<comment type="caution">
    <text evidence="7">The sequence shown here is derived from an EMBL/GenBank/DDBJ whole genome shotgun (WGS) entry which is preliminary data.</text>
</comment>
<evidence type="ECO:0000256" key="2">
    <source>
        <dbReference type="ARBA" id="ARBA00022771"/>
    </source>
</evidence>
<feature type="compositionally biased region" description="Basic and acidic residues" evidence="5">
    <location>
        <begin position="255"/>
        <end position="264"/>
    </location>
</feature>
<dbReference type="AlphaFoldDB" id="A0ABD0WB22"/>
<feature type="region of interest" description="Disordered" evidence="5">
    <location>
        <begin position="17"/>
        <end position="37"/>
    </location>
</feature>
<dbReference type="Pfam" id="PF11409">
    <property type="entry name" value="SARA"/>
    <property type="match status" value="1"/>
</dbReference>
<dbReference type="PANTHER" id="PTHR46319:SF2">
    <property type="entry name" value="ZINC FINGER FYVE DOMAIN-CONTAINING PROTEIN 9"/>
    <property type="match status" value="1"/>
</dbReference>
<dbReference type="Gene3D" id="4.10.720.10">
    <property type="entry name" value="Smad anchor for receptor activation, Smad-binding domain"/>
    <property type="match status" value="1"/>
</dbReference>
<dbReference type="Proteomes" id="UP001557470">
    <property type="component" value="Unassembled WGS sequence"/>
</dbReference>